<dbReference type="Proteomes" id="UP000321504">
    <property type="component" value="Unassembled WGS sequence"/>
</dbReference>
<organism evidence="1 2">
    <name type="scientific">Vibrio parahaemolyticus</name>
    <dbReference type="NCBI Taxonomy" id="670"/>
    <lineage>
        <taxon>Bacteria</taxon>
        <taxon>Pseudomonadati</taxon>
        <taxon>Pseudomonadota</taxon>
        <taxon>Gammaproteobacteria</taxon>
        <taxon>Vibrionales</taxon>
        <taxon>Vibrionaceae</taxon>
        <taxon>Vibrio</taxon>
    </lineage>
</organism>
<gene>
    <name evidence="1" type="ORF">FVP01_13065</name>
</gene>
<accession>A0AA46L5I9</accession>
<reference evidence="1 2" key="1">
    <citation type="submission" date="2019-08" db="EMBL/GenBank/DDBJ databases">
        <title>Emerging of two pre-pandemic pathogenic O4:KUT lineages of Vibrio parahaemolyticus in coastal eastern China.</title>
        <authorList>
            <person name="Yu H."/>
        </authorList>
    </citation>
    <scope>NUCLEOTIDE SEQUENCE [LARGE SCALE GENOMIC DNA]</scope>
    <source>
        <strain evidence="1 2">HZ17-383</strain>
    </source>
</reference>
<protein>
    <submittedName>
        <fullName evidence="1">Uncharacterized protein</fullName>
    </submittedName>
</protein>
<dbReference type="EMBL" id="VRMQ01000002">
    <property type="protein sequence ID" value="TXN16874.1"/>
    <property type="molecule type" value="Genomic_DNA"/>
</dbReference>
<comment type="caution">
    <text evidence="1">The sequence shown here is derived from an EMBL/GenBank/DDBJ whole genome shotgun (WGS) entry which is preliminary data.</text>
</comment>
<name>A0AA46L5I9_VIBPH</name>
<proteinExistence type="predicted"/>
<evidence type="ECO:0000313" key="2">
    <source>
        <dbReference type="Proteomes" id="UP000321504"/>
    </source>
</evidence>
<evidence type="ECO:0000313" key="1">
    <source>
        <dbReference type="EMBL" id="TXN16874.1"/>
    </source>
</evidence>
<dbReference type="AlphaFoldDB" id="A0AA46L5I9"/>
<sequence length="51" mass="5970">MEYLFCLGGVKFLFLFYGFQNVDFDENDEVKLNGVNVQNMKGNYGIFDFTQ</sequence>